<dbReference type="PROSITE" id="PS01081">
    <property type="entry name" value="HTH_TETR_1"/>
    <property type="match status" value="1"/>
</dbReference>
<protein>
    <recommendedName>
        <fullName evidence="5">HTH tetR-type domain-containing protein</fullName>
    </recommendedName>
</protein>
<dbReference type="InterPro" id="IPR023772">
    <property type="entry name" value="DNA-bd_HTH_TetR-type_CS"/>
</dbReference>
<organism evidence="6 7">
    <name type="scientific">Streptomyces rubradiris</name>
    <name type="common">Streptomyces achromogenes subsp. rubradiris</name>
    <dbReference type="NCBI Taxonomy" id="285531"/>
    <lineage>
        <taxon>Bacteria</taxon>
        <taxon>Bacillati</taxon>
        <taxon>Actinomycetota</taxon>
        <taxon>Actinomycetes</taxon>
        <taxon>Kitasatosporales</taxon>
        <taxon>Streptomycetaceae</taxon>
        <taxon>Streptomyces</taxon>
    </lineage>
</organism>
<dbReference type="InterPro" id="IPR001647">
    <property type="entry name" value="HTH_TetR"/>
</dbReference>
<evidence type="ECO:0000313" key="7">
    <source>
        <dbReference type="Proteomes" id="UP000646738"/>
    </source>
</evidence>
<dbReference type="PRINTS" id="PR00455">
    <property type="entry name" value="HTHTETR"/>
</dbReference>
<feature type="domain" description="HTH tetR-type" evidence="5">
    <location>
        <begin position="15"/>
        <end position="75"/>
    </location>
</feature>
<dbReference type="InterPro" id="IPR036271">
    <property type="entry name" value="Tet_transcr_reg_TetR-rel_C_sf"/>
</dbReference>
<accession>A0ABQ3R945</accession>
<evidence type="ECO:0000259" key="5">
    <source>
        <dbReference type="PROSITE" id="PS50977"/>
    </source>
</evidence>
<sequence>MPATTRRKRVTKSPDDRRDDILRAGQRVFGTTGFERATISELADAAEIGKGTFYLYFESKDHLLGALWERYVDAIVSTAQEILDESDGWWPTIDRVMGALVRHAIANAELHRIVYGSANAKALELCRQANQRVIDLMCAFVEEGTDAGAFRAGDTRVAFRMAYHASDGLLDDLIGQGDERADIDERRVTAMVLELVHRALGDHTYAPALTHG</sequence>
<feature type="DNA-binding region" description="H-T-H motif" evidence="4">
    <location>
        <begin position="38"/>
        <end position="57"/>
    </location>
</feature>
<proteinExistence type="predicted"/>
<dbReference type="InterPro" id="IPR050109">
    <property type="entry name" value="HTH-type_TetR-like_transc_reg"/>
</dbReference>
<dbReference type="PROSITE" id="PS50977">
    <property type="entry name" value="HTH_TETR_2"/>
    <property type="match status" value="1"/>
</dbReference>
<evidence type="ECO:0000256" key="4">
    <source>
        <dbReference type="PROSITE-ProRule" id="PRU00335"/>
    </source>
</evidence>
<dbReference type="Pfam" id="PF00440">
    <property type="entry name" value="TetR_N"/>
    <property type="match status" value="1"/>
</dbReference>
<dbReference type="PANTHER" id="PTHR30055">
    <property type="entry name" value="HTH-TYPE TRANSCRIPTIONAL REGULATOR RUTR"/>
    <property type="match status" value="1"/>
</dbReference>
<evidence type="ECO:0000256" key="1">
    <source>
        <dbReference type="ARBA" id="ARBA00023015"/>
    </source>
</evidence>
<gene>
    <name evidence="6" type="ORF">Srubr_22220</name>
</gene>
<evidence type="ECO:0000256" key="3">
    <source>
        <dbReference type="ARBA" id="ARBA00023163"/>
    </source>
</evidence>
<keyword evidence="2 4" id="KW-0238">DNA-binding</keyword>
<name>A0ABQ3R945_STRRR</name>
<keyword evidence="1" id="KW-0805">Transcription regulation</keyword>
<dbReference type="SUPFAM" id="SSF48498">
    <property type="entry name" value="Tetracyclin repressor-like, C-terminal domain"/>
    <property type="match status" value="1"/>
</dbReference>
<keyword evidence="3" id="KW-0804">Transcription</keyword>
<dbReference type="Gene3D" id="1.10.357.10">
    <property type="entry name" value="Tetracycline Repressor, domain 2"/>
    <property type="match status" value="1"/>
</dbReference>
<dbReference type="EMBL" id="BNEA01000007">
    <property type="protein sequence ID" value="GHI52376.1"/>
    <property type="molecule type" value="Genomic_DNA"/>
</dbReference>
<evidence type="ECO:0000256" key="2">
    <source>
        <dbReference type="ARBA" id="ARBA00023125"/>
    </source>
</evidence>
<dbReference type="InterPro" id="IPR009057">
    <property type="entry name" value="Homeodomain-like_sf"/>
</dbReference>
<evidence type="ECO:0000313" key="6">
    <source>
        <dbReference type="EMBL" id="GHI52376.1"/>
    </source>
</evidence>
<dbReference type="SUPFAM" id="SSF46689">
    <property type="entry name" value="Homeodomain-like"/>
    <property type="match status" value="1"/>
</dbReference>
<comment type="caution">
    <text evidence="6">The sequence shown here is derived from an EMBL/GenBank/DDBJ whole genome shotgun (WGS) entry which is preliminary data.</text>
</comment>
<reference evidence="7" key="1">
    <citation type="submission" date="2023-07" db="EMBL/GenBank/DDBJ databases">
        <title>Whole genome shotgun sequence of Streptomyces achromogenes subsp. rubradiris NBRC 14000.</title>
        <authorList>
            <person name="Komaki H."/>
            <person name="Tamura T."/>
        </authorList>
    </citation>
    <scope>NUCLEOTIDE SEQUENCE [LARGE SCALE GENOMIC DNA]</scope>
    <source>
        <strain evidence="7">NBRC 14000</strain>
    </source>
</reference>
<keyword evidence="7" id="KW-1185">Reference proteome</keyword>
<dbReference type="RefSeq" id="WP_189991076.1">
    <property type="nucleotide sequence ID" value="NZ_BNCB01000003.1"/>
</dbReference>
<dbReference type="Proteomes" id="UP000646738">
    <property type="component" value="Unassembled WGS sequence"/>
</dbReference>
<dbReference type="PANTHER" id="PTHR30055:SF234">
    <property type="entry name" value="HTH-TYPE TRANSCRIPTIONAL REGULATOR BETI"/>
    <property type="match status" value="1"/>
</dbReference>